<evidence type="ECO:0000313" key="3">
    <source>
        <dbReference type="EMBL" id="WGW05526.1"/>
    </source>
</evidence>
<dbReference type="InterPro" id="IPR000387">
    <property type="entry name" value="Tyr_Pase_dom"/>
</dbReference>
<dbReference type="PANTHER" id="PTHR23339">
    <property type="entry name" value="TYROSINE SPECIFIC PROTEIN PHOSPHATASE AND DUAL SPECIFICITY PROTEIN PHOSPHATASE"/>
    <property type="match status" value="1"/>
</dbReference>
<dbReference type="RefSeq" id="WP_282302150.1">
    <property type="nucleotide sequence ID" value="NZ_CP124616.1"/>
</dbReference>
<dbReference type="InterPro" id="IPR016130">
    <property type="entry name" value="Tyr_Pase_AS"/>
</dbReference>
<keyword evidence="4" id="KW-1185">Reference proteome</keyword>
<dbReference type="EMBL" id="CP124616">
    <property type="protein sequence ID" value="WGW05526.1"/>
    <property type="molecule type" value="Genomic_DNA"/>
</dbReference>
<keyword evidence="1" id="KW-0378">Hydrolase</keyword>
<proteinExistence type="predicted"/>
<dbReference type="PROSITE" id="PS00383">
    <property type="entry name" value="TYR_PHOSPHATASE_1"/>
    <property type="match status" value="1"/>
</dbReference>
<dbReference type="InterPro" id="IPR050561">
    <property type="entry name" value="PTP"/>
</dbReference>
<accession>A0ABY8QNB5</accession>
<sequence length="180" mass="19601">MIPSEREISENIVIHALPVGGGILALSPLPGAGGDYKGDLLHIAGWTPAFVVSLVTHVELFEAGAQNLGQDVVDHGTRWVHMPIRDFDVPNANFEEKWPETSERARRALLGGGRVLVHCRGGCGRSGMVALRLMIEAGEAPDEALARLRNVRPCAIETDEQMEWALSAVRQPAVFVRHND</sequence>
<dbReference type="InterPro" id="IPR003595">
    <property type="entry name" value="Tyr_Pase_cat"/>
</dbReference>
<organism evidence="3 4">
    <name type="scientific">Tropicibacter oceani</name>
    <dbReference type="NCBI Taxonomy" id="3058420"/>
    <lineage>
        <taxon>Bacteria</taxon>
        <taxon>Pseudomonadati</taxon>
        <taxon>Pseudomonadota</taxon>
        <taxon>Alphaproteobacteria</taxon>
        <taxon>Rhodobacterales</taxon>
        <taxon>Roseobacteraceae</taxon>
        <taxon>Tropicibacter</taxon>
    </lineage>
</organism>
<dbReference type="SUPFAM" id="SSF52799">
    <property type="entry name" value="(Phosphotyrosine protein) phosphatases II"/>
    <property type="match status" value="1"/>
</dbReference>
<protein>
    <submittedName>
        <fullName evidence="3">Protein-tyrosine phosphatase family protein</fullName>
    </submittedName>
</protein>
<evidence type="ECO:0000313" key="4">
    <source>
        <dbReference type="Proteomes" id="UP001241605"/>
    </source>
</evidence>
<evidence type="ECO:0000259" key="2">
    <source>
        <dbReference type="PROSITE" id="PS50056"/>
    </source>
</evidence>
<dbReference type="Proteomes" id="UP001241605">
    <property type="component" value="Chromosome"/>
</dbReference>
<dbReference type="Gene3D" id="3.90.190.10">
    <property type="entry name" value="Protein tyrosine phosphatase superfamily"/>
    <property type="match status" value="1"/>
</dbReference>
<feature type="domain" description="Tyrosine specific protein phosphatases" evidence="2">
    <location>
        <begin position="96"/>
        <end position="163"/>
    </location>
</feature>
<reference evidence="3 4" key="1">
    <citation type="submission" date="2023-05" db="EMBL/GenBank/DDBJ databases">
        <title>YMD87, complete Genome.</title>
        <authorList>
            <person name="Zhang J."/>
            <person name="Xu X."/>
        </authorList>
    </citation>
    <scope>NUCLEOTIDE SEQUENCE [LARGE SCALE GENOMIC DNA]</scope>
    <source>
        <strain evidence="3 4">YMD87</strain>
    </source>
</reference>
<evidence type="ECO:0000256" key="1">
    <source>
        <dbReference type="ARBA" id="ARBA00022801"/>
    </source>
</evidence>
<dbReference type="SMART" id="SM00404">
    <property type="entry name" value="PTPc_motif"/>
    <property type="match status" value="1"/>
</dbReference>
<dbReference type="PROSITE" id="PS50056">
    <property type="entry name" value="TYR_PHOSPHATASE_2"/>
    <property type="match status" value="1"/>
</dbReference>
<gene>
    <name evidence="3" type="ORF">QF118_08260</name>
</gene>
<dbReference type="InterPro" id="IPR029021">
    <property type="entry name" value="Prot-tyrosine_phosphatase-like"/>
</dbReference>
<dbReference type="InterPro" id="IPR057023">
    <property type="entry name" value="PTP-SAK"/>
</dbReference>
<name>A0ABY8QNB5_9RHOB</name>
<dbReference type="Pfam" id="PF22784">
    <property type="entry name" value="PTP-SAK"/>
    <property type="match status" value="1"/>
</dbReference>